<dbReference type="Pfam" id="PF02666">
    <property type="entry name" value="PS_Dcarbxylase"/>
    <property type="match status" value="1"/>
</dbReference>
<dbReference type="AlphaFoldDB" id="A0A084IRQ8"/>
<dbReference type="GO" id="GO:0004609">
    <property type="term" value="F:phosphatidylserine decarboxylase activity"/>
    <property type="evidence" value="ECO:0007669"/>
    <property type="project" value="InterPro"/>
</dbReference>
<dbReference type="InterPro" id="IPR003817">
    <property type="entry name" value="PS_Dcarbxylase"/>
</dbReference>
<dbReference type="Proteomes" id="UP000028302">
    <property type="component" value="Unassembled WGS sequence"/>
</dbReference>
<name>A0A084IRQ8_SALHC</name>
<reference evidence="6 7" key="1">
    <citation type="submission" date="2013-03" db="EMBL/GenBank/DDBJ databases">
        <title>Salinisphaera hydrothermalis C41B8 Genome Sequencing.</title>
        <authorList>
            <person name="Li C."/>
            <person name="Lai Q."/>
            <person name="Shao Z."/>
        </authorList>
    </citation>
    <scope>NUCLEOTIDE SEQUENCE [LARGE SCALE GENOMIC DNA]</scope>
    <source>
        <strain evidence="6 7">C41B8</strain>
    </source>
</reference>
<proteinExistence type="predicted"/>
<evidence type="ECO:0000256" key="1">
    <source>
        <dbReference type="ARBA" id="ARBA00022793"/>
    </source>
</evidence>
<dbReference type="EMBL" id="APNK01000001">
    <property type="protein sequence ID" value="KEZ79392.1"/>
    <property type="molecule type" value="Genomic_DNA"/>
</dbReference>
<dbReference type="PANTHER" id="PTHR10067">
    <property type="entry name" value="PHOSPHATIDYLSERINE DECARBOXYLASE"/>
    <property type="match status" value="1"/>
</dbReference>
<dbReference type="STRING" id="1304275.C41B8_01545"/>
<dbReference type="GO" id="GO:0008654">
    <property type="term" value="P:phospholipid biosynthetic process"/>
    <property type="evidence" value="ECO:0007669"/>
    <property type="project" value="InterPro"/>
</dbReference>
<dbReference type="PANTHER" id="PTHR10067:SF13">
    <property type="entry name" value="PHOSPHATIDYLSERINE DECARBOXYLASE"/>
    <property type="match status" value="1"/>
</dbReference>
<gene>
    <name evidence="6" type="ORF">C41B8_01545</name>
</gene>
<evidence type="ECO:0000256" key="3">
    <source>
        <dbReference type="ARBA" id="ARBA00023239"/>
    </source>
</evidence>
<keyword evidence="2" id="KW-0865">Zymogen</keyword>
<comment type="caution">
    <text evidence="6">The sequence shown here is derived from an EMBL/GenBank/DDBJ whole genome shotgun (WGS) entry which is preliminary data.</text>
</comment>
<evidence type="ECO:0000256" key="5">
    <source>
        <dbReference type="SAM" id="MobiDB-lite"/>
    </source>
</evidence>
<feature type="region of interest" description="Disordered" evidence="5">
    <location>
        <begin position="1"/>
        <end position="20"/>
    </location>
</feature>
<dbReference type="RefSeq" id="WP_198024992.1">
    <property type="nucleotide sequence ID" value="NZ_APNK01000001.1"/>
</dbReference>
<organism evidence="6 7">
    <name type="scientific">Salinisphaera hydrothermalis (strain C41B8)</name>
    <dbReference type="NCBI Taxonomy" id="1304275"/>
    <lineage>
        <taxon>Bacteria</taxon>
        <taxon>Pseudomonadati</taxon>
        <taxon>Pseudomonadota</taxon>
        <taxon>Gammaproteobacteria</taxon>
        <taxon>Salinisphaerales</taxon>
        <taxon>Salinisphaeraceae</taxon>
        <taxon>Salinisphaera</taxon>
    </lineage>
</organism>
<accession>A0A084IRQ8</accession>
<evidence type="ECO:0000313" key="7">
    <source>
        <dbReference type="Proteomes" id="UP000028302"/>
    </source>
</evidence>
<keyword evidence="4" id="KW-0670">Pyruvate</keyword>
<evidence type="ECO:0000256" key="2">
    <source>
        <dbReference type="ARBA" id="ARBA00023145"/>
    </source>
</evidence>
<evidence type="ECO:0000313" key="6">
    <source>
        <dbReference type="EMBL" id="KEZ79392.1"/>
    </source>
</evidence>
<dbReference type="eggNOG" id="COG0688">
    <property type="taxonomic scope" value="Bacteria"/>
</dbReference>
<keyword evidence="3" id="KW-0456">Lyase</keyword>
<evidence type="ECO:0000256" key="4">
    <source>
        <dbReference type="ARBA" id="ARBA00023317"/>
    </source>
</evidence>
<keyword evidence="7" id="KW-1185">Reference proteome</keyword>
<keyword evidence="1" id="KW-0210">Decarboxylase</keyword>
<sequence>MSRNASTAISPGPDAENMPAHDTDRVIRHLHDHIERDEQNFVALLEQSLKEARERAAEELREPLFEALTWPTDFNGYTAYVADFLRWIPYQSDHEAWQNADSDRERHDQEVYDRLCHFFWLIDQNVGDDSSAIIENVDWFRDWLLECARDWGAFLDTPASFSEEILESFVKNAPQYRIEESLIDGKPNQPSGWLTFNQFFARQLNSGLRPIDAPQDNHVLTSAADCGYQRQFAIDEDSKIPATRVKRTHAYGDVAELLDGSTYADAFAGGTFVHYALPPSAYHRYHLPAAGHVREAFTVDGRAYLKVSLGEGGFNSHDDATTGYEFSQTRGVVILDTRESDAGDIGLVGLVPVGMSHVGSINLTAARDRDVAKGDEFGYFLFGGSDMILLFQRHVTPNFLTDLGFQLYGSRIATC</sequence>
<protein>
    <submittedName>
        <fullName evidence="6">Phosphatidylserine decarboxylase</fullName>
    </submittedName>
</protein>